<dbReference type="AlphaFoldDB" id="A0AAE0ULK7"/>
<dbReference type="Proteomes" id="UP001274896">
    <property type="component" value="Unassembled WGS sequence"/>
</dbReference>
<proteinExistence type="inferred from homology"/>
<evidence type="ECO:0000256" key="6">
    <source>
        <dbReference type="ARBA" id="ARBA00022843"/>
    </source>
</evidence>
<dbReference type="GO" id="GO:0051301">
    <property type="term" value="P:cell division"/>
    <property type="evidence" value="ECO:0007669"/>
    <property type="project" value="UniProtKB-KW"/>
</dbReference>
<dbReference type="GO" id="GO:0006357">
    <property type="term" value="P:regulation of transcription by RNA polymerase II"/>
    <property type="evidence" value="ECO:0007669"/>
    <property type="project" value="InterPro"/>
</dbReference>
<evidence type="ECO:0000256" key="7">
    <source>
        <dbReference type="ARBA" id="ARBA00023015"/>
    </source>
</evidence>
<dbReference type="FunFam" id="1.10.472.10:FF:000004">
    <property type="entry name" value="Cyclin T2"/>
    <property type="match status" value="1"/>
</dbReference>
<dbReference type="Pfam" id="PF00134">
    <property type="entry name" value="Cyclin_N"/>
    <property type="match status" value="1"/>
</dbReference>
<dbReference type="GO" id="GO:0016538">
    <property type="term" value="F:cyclin-dependent protein serine/threonine kinase regulator activity"/>
    <property type="evidence" value="ECO:0007669"/>
    <property type="project" value="InterPro"/>
</dbReference>
<keyword evidence="3" id="KW-1017">Isopeptide bond</keyword>
<feature type="compositionally biased region" description="Basic residues" evidence="13">
    <location>
        <begin position="615"/>
        <end position="633"/>
    </location>
</feature>
<evidence type="ECO:0000256" key="10">
    <source>
        <dbReference type="ARBA" id="ARBA00023242"/>
    </source>
</evidence>
<feature type="compositionally biased region" description="Low complexity" evidence="13">
    <location>
        <begin position="410"/>
        <end position="424"/>
    </location>
</feature>
<sequence>VEIIKAQVPQPWSQTQVPNPGARHRFQTLALDTGSQPWCGTHVPNTVKGSQPWYWTQVLNPGLGHRFYNPGAGHRFHNPGFQPWSRTQIYNPGAGHRLPTLVLDTGSQPWSLTQGPNPGTGYQPWSQTQRKEASGVGTNMAMVLRGSTKWLFTREQIENTPSRRCGIEPDRELSYRQQAANLIQDMGQRLNVSQLTINTAIVYMHRFYMLNSFTKFHRNIISPTTLFLAAKVEEQPRKLEHVIKVAHACLNPQESPLDTNSNTYLQQAQELVLLETIVLQTLGFEITIDHPHTDVVRCSQLVRASKDLAQTSYFMATNSLHLTTFCLQYRPTVVACVCIHLACKWSNWEIPISSDGKHWWEYLDPTVTLQLLDQLTHEFLQILEKTPSRLKRIRNWRATQAAKRSKTECQSVGSSFQSPSSGQDSLLVDSKTDLIGGLYQDSSTLFPSDAINGLANPSSSYVQADTHSSLQGVQISSKPQQTATNKLSLEKYREKQAAELLQRRKHGHLLPETAALASSSSLSAVLMSTASSSSSSSSSLARVKYGQPGQEREMKSGSLKRRHPSSSSSSTENGAASQEELKMKIKMSESGGKSRHSPRSGREKHRASKHDTTHSHTHAHAHSSHHKAHRSSKSHPGSAPLPPASHSQLGKIDRRPGEGPSTDGAAPLLLNGQHVDYADTFNMLDSLLNAHNMNY</sequence>
<feature type="non-terminal residue" evidence="15">
    <location>
        <position position="695"/>
    </location>
</feature>
<organism evidence="15 16">
    <name type="scientific">Hemibagrus guttatus</name>
    <dbReference type="NCBI Taxonomy" id="175788"/>
    <lineage>
        <taxon>Eukaryota</taxon>
        <taxon>Metazoa</taxon>
        <taxon>Chordata</taxon>
        <taxon>Craniata</taxon>
        <taxon>Vertebrata</taxon>
        <taxon>Euteleostomi</taxon>
        <taxon>Actinopterygii</taxon>
        <taxon>Neopterygii</taxon>
        <taxon>Teleostei</taxon>
        <taxon>Ostariophysi</taxon>
        <taxon>Siluriformes</taxon>
        <taxon>Bagridae</taxon>
        <taxon>Hemibagrus</taxon>
    </lineage>
</organism>
<evidence type="ECO:0000256" key="4">
    <source>
        <dbReference type="ARBA" id="ARBA00022553"/>
    </source>
</evidence>
<keyword evidence="5" id="KW-0132">Cell division</keyword>
<dbReference type="PANTHER" id="PTHR10026">
    <property type="entry name" value="CYCLIN"/>
    <property type="match status" value="1"/>
</dbReference>
<keyword evidence="6" id="KW-0832">Ubl conjugation</keyword>
<keyword evidence="8 12" id="KW-0195">Cyclin</keyword>
<dbReference type="Gene3D" id="1.10.472.10">
    <property type="entry name" value="Cyclin-like"/>
    <property type="match status" value="2"/>
</dbReference>
<dbReference type="GO" id="GO:0005634">
    <property type="term" value="C:nucleus"/>
    <property type="evidence" value="ECO:0007669"/>
    <property type="project" value="UniProtKB-SubCell"/>
</dbReference>
<feature type="region of interest" description="Disordered" evidence="13">
    <location>
        <begin position="404"/>
        <end position="424"/>
    </location>
</feature>
<evidence type="ECO:0000259" key="14">
    <source>
        <dbReference type="SMART" id="SM00385"/>
    </source>
</evidence>
<keyword evidence="11" id="KW-0131">Cell cycle</keyword>
<comment type="similarity">
    <text evidence="2">Belongs to the cyclin family. Cyclin C subfamily.</text>
</comment>
<dbReference type="FunFam" id="1.10.472.10:FF:000009">
    <property type="entry name" value="cyclin-T2 isoform X1"/>
    <property type="match status" value="1"/>
</dbReference>
<dbReference type="EMBL" id="JAUCMX010000026">
    <property type="protein sequence ID" value="KAK3509868.1"/>
    <property type="molecule type" value="Genomic_DNA"/>
</dbReference>
<dbReference type="Pfam" id="PF21797">
    <property type="entry name" value="CycT2-like_C"/>
    <property type="match status" value="1"/>
</dbReference>
<evidence type="ECO:0000256" key="13">
    <source>
        <dbReference type="SAM" id="MobiDB-lite"/>
    </source>
</evidence>
<evidence type="ECO:0000256" key="5">
    <source>
        <dbReference type="ARBA" id="ARBA00022618"/>
    </source>
</evidence>
<feature type="region of interest" description="Disordered" evidence="13">
    <location>
        <begin position="530"/>
        <end position="667"/>
    </location>
</feature>
<feature type="domain" description="Cyclin-like" evidence="14">
    <location>
        <begin position="181"/>
        <end position="280"/>
    </location>
</feature>
<keyword evidence="9" id="KW-0804">Transcription</keyword>
<dbReference type="InterPro" id="IPR006671">
    <property type="entry name" value="Cyclin_N"/>
</dbReference>
<dbReference type="InterPro" id="IPR043198">
    <property type="entry name" value="Cyclin/Ssn8"/>
</dbReference>
<keyword evidence="16" id="KW-1185">Reference proteome</keyword>
<protein>
    <recommendedName>
        <fullName evidence="14">Cyclin-like domain-containing protein</fullName>
    </recommendedName>
</protein>
<reference evidence="15" key="1">
    <citation type="submission" date="2023-06" db="EMBL/GenBank/DDBJ databases">
        <title>Male Hemibagrus guttatus genome.</title>
        <authorList>
            <person name="Bian C."/>
        </authorList>
    </citation>
    <scope>NUCLEOTIDE SEQUENCE</scope>
    <source>
        <strain evidence="15">Male_cb2023</strain>
        <tissue evidence="15">Muscle</tissue>
    </source>
</reference>
<name>A0AAE0ULK7_9TELE</name>
<comment type="caution">
    <text evidence="15">The sequence shown here is derived from an EMBL/GenBank/DDBJ whole genome shotgun (WGS) entry which is preliminary data.</text>
</comment>
<evidence type="ECO:0000256" key="12">
    <source>
        <dbReference type="RuleBase" id="RU000383"/>
    </source>
</evidence>
<dbReference type="InterPro" id="IPR047322">
    <property type="entry name" value="CYCLIN_CCNT2_rpt2"/>
</dbReference>
<evidence type="ECO:0000313" key="16">
    <source>
        <dbReference type="Proteomes" id="UP001274896"/>
    </source>
</evidence>
<evidence type="ECO:0000256" key="11">
    <source>
        <dbReference type="ARBA" id="ARBA00023306"/>
    </source>
</evidence>
<keyword evidence="4" id="KW-0597">Phosphoprotein</keyword>
<dbReference type="InterPro" id="IPR013763">
    <property type="entry name" value="Cyclin-like_dom"/>
</dbReference>
<feature type="domain" description="Cyclin-like" evidence="14">
    <location>
        <begin position="293"/>
        <end position="381"/>
    </location>
</feature>
<dbReference type="SMART" id="SM00385">
    <property type="entry name" value="CYCLIN"/>
    <property type="match status" value="2"/>
</dbReference>
<evidence type="ECO:0000256" key="3">
    <source>
        <dbReference type="ARBA" id="ARBA00022499"/>
    </source>
</evidence>
<dbReference type="SUPFAM" id="SSF47954">
    <property type="entry name" value="Cyclin-like"/>
    <property type="match status" value="2"/>
</dbReference>
<keyword evidence="7" id="KW-0805">Transcription regulation</keyword>
<evidence type="ECO:0000256" key="1">
    <source>
        <dbReference type="ARBA" id="ARBA00004123"/>
    </source>
</evidence>
<evidence type="ECO:0000313" key="15">
    <source>
        <dbReference type="EMBL" id="KAK3509868.1"/>
    </source>
</evidence>
<dbReference type="CDD" id="cd20598">
    <property type="entry name" value="CYCLIN_CCNT2_rpt2"/>
    <property type="match status" value="1"/>
</dbReference>
<evidence type="ECO:0000256" key="9">
    <source>
        <dbReference type="ARBA" id="ARBA00023163"/>
    </source>
</evidence>
<comment type="subcellular location">
    <subcellularLocation>
        <location evidence="1">Nucleus</location>
    </subcellularLocation>
</comment>
<accession>A0AAE0ULK7</accession>
<feature type="compositionally biased region" description="Low complexity" evidence="13">
    <location>
        <begin position="530"/>
        <end position="541"/>
    </location>
</feature>
<dbReference type="InterPro" id="IPR036915">
    <property type="entry name" value="Cyclin-like_sf"/>
</dbReference>
<keyword evidence="10" id="KW-0539">Nucleus</keyword>
<evidence type="ECO:0000256" key="2">
    <source>
        <dbReference type="ARBA" id="ARBA00008638"/>
    </source>
</evidence>
<gene>
    <name evidence="15" type="ORF">QTP70_018488</name>
</gene>
<evidence type="ECO:0000256" key="8">
    <source>
        <dbReference type="ARBA" id="ARBA00023127"/>
    </source>
</evidence>
<feature type="compositionally biased region" description="Basic residues" evidence="13">
    <location>
        <begin position="593"/>
        <end position="608"/>
    </location>
</feature>